<dbReference type="GO" id="GO:0003677">
    <property type="term" value="F:DNA binding"/>
    <property type="evidence" value="ECO:0007669"/>
    <property type="project" value="UniProtKB-KW"/>
</dbReference>
<dbReference type="OrthoDB" id="7950977at2"/>
<name>A0A4V3I9M4_9MICO</name>
<dbReference type="GO" id="GO:0000166">
    <property type="term" value="F:nucleotide binding"/>
    <property type="evidence" value="ECO:0007669"/>
    <property type="project" value="InterPro"/>
</dbReference>
<keyword evidence="1" id="KW-0238">DNA-binding</keyword>
<protein>
    <submittedName>
        <fullName evidence="1">DNA-binding protein</fullName>
    </submittedName>
</protein>
<organism evidence="1 2">
    <name type="scientific">Terrimesophilobacter mesophilus</name>
    <dbReference type="NCBI Taxonomy" id="433647"/>
    <lineage>
        <taxon>Bacteria</taxon>
        <taxon>Bacillati</taxon>
        <taxon>Actinomycetota</taxon>
        <taxon>Actinomycetes</taxon>
        <taxon>Micrococcales</taxon>
        <taxon>Microbacteriaceae</taxon>
        <taxon>Terrimesophilobacter</taxon>
    </lineage>
</organism>
<dbReference type="EMBL" id="SOFI01000003">
    <property type="protein sequence ID" value="TFB80028.1"/>
    <property type="molecule type" value="Genomic_DNA"/>
</dbReference>
<evidence type="ECO:0000313" key="2">
    <source>
        <dbReference type="Proteomes" id="UP000298488"/>
    </source>
</evidence>
<reference evidence="1 2" key="1">
    <citation type="submission" date="2019-03" db="EMBL/GenBank/DDBJ databases">
        <title>Genomics of glacier-inhabiting Cryobacterium strains.</title>
        <authorList>
            <person name="Liu Q."/>
            <person name="Xin Y.-H."/>
        </authorList>
    </citation>
    <scope>NUCLEOTIDE SEQUENCE [LARGE SCALE GENOMIC DNA]</scope>
    <source>
        <strain evidence="1 2">CGMCC 1.10440</strain>
    </source>
</reference>
<dbReference type="RefSeq" id="WP_104095893.1">
    <property type="nucleotide sequence ID" value="NZ_JACHBP010000001.1"/>
</dbReference>
<evidence type="ECO:0000313" key="1">
    <source>
        <dbReference type="EMBL" id="TFB80028.1"/>
    </source>
</evidence>
<sequence>MSDLPSIGSPATRALHEAGIIRMEQVASLTRSQLLALHGIGLKAIRIL</sequence>
<dbReference type="Proteomes" id="UP000298488">
    <property type="component" value="Unassembled WGS sequence"/>
</dbReference>
<keyword evidence="2" id="KW-1185">Reference proteome</keyword>
<accession>A0A4V3I9M4</accession>
<comment type="caution">
    <text evidence="1">The sequence shown here is derived from an EMBL/GenBank/DDBJ whole genome shotgun (WGS) entry which is preliminary data.</text>
</comment>
<proteinExistence type="predicted"/>
<dbReference type="SUPFAM" id="SSF47794">
    <property type="entry name" value="Rad51 N-terminal domain-like"/>
    <property type="match status" value="1"/>
</dbReference>
<dbReference type="InterPro" id="IPR010995">
    <property type="entry name" value="DNA_repair_Rad51/TF_NusA_a-hlx"/>
</dbReference>
<dbReference type="Gene3D" id="1.10.150.20">
    <property type="entry name" value="5' to 3' exonuclease, C-terminal subdomain"/>
    <property type="match status" value="1"/>
</dbReference>
<dbReference type="AlphaFoldDB" id="A0A4V3I9M4"/>
<gene>
    <name evidence="1" type="ORF">E3N84_08190</name>
</gene>